<dbReference type="PANTHER" id="PTHR42085:SF8">
    <property type="entry name" value="F-BOX DOMAIN-CONTAINING PROTEIN"/>
    <property type="match status" value="1"/>
</dbReference>
<evidence type="ECO:0000313" key="1">
    <source>
        <dbReference type="EMBL" id="OAG17258.1"/>
    </source>
</evidence>
<reference evidence="1 2" key="1">
    <citation type="submission" date="2016-05" db="EMBL/GenBank/DDBJ databases">
        <title>Comparative analysis of secretome profiles of manganese(II)-oxidizing ascomycete fungi.</title>
        <authorList>
            <consortium name="DOE Joint Genome Institute"/>
            <person name="Zeiner C.A."/>
            <person name="Purvine S.O."/>
            <person name="Zink E.M."/>
            <person name="Wu S."/>
            <person name="Pasa-Tolic L."/>
            <person name="Chaput D.L."/>
            <person name="Haridas S."/>
            <person name="Grigoriev I.V."/>
            <person name="Santelli C.M."/>
            <person name="Hansel C.M."/>
        </authorList>
    </citation>
    <scope>NUCLEOTIDE SEQUENCE [LARGE SCALE GENOMIC DNA]</scope>
    <source>
        <strain evidence="1 2">SRC1lrK2f</strain>
    </source>
</reference>
<dbReference type="Proteomes" id="UP000077248">
    <property type="component" value="Unassembled WGS sequence"/>
</dbReference>
<gene>
    <name evidence="1" type="ORF">CC77DRAFT_1064512</name>
</gene>
<dbReference type="KEGG" id="aalt:CC77DRAFT_1064512"/>
<organism evidence="1 2">
    <name type="scientific">Alternaria alternata</name>
    <name type="common">Alternaria rot fungus</name>
    <name type="synonym">Torula alternata</name>
    <dbReference type="NCBI Taxonomy" id="5599"/>
    <lineage>
        <taxon>Eukaryota</taxon>
        <taxon>Fungi</taxon>
        <taxon>Dikarya</taxon>
        <taxon>Ascomycota</taxon>
        <taxon>Pezizomycotina</taxon>
        <taxon>Dothideomycetes</taxon>
        <taxon>Pleosporomycetidae</taxon>
        <taxon>Pleosporales</taxon>
        <taxon>Pleosporineae</taxon>
        <taxon>Pleosporaceae</taxon>
        <taxon>Alternaria</taxon>
        <taxon>Alternaria sect. Alternaria</taxon>
        <taxon>Alternaria alternata complex</taxon>
    </lineage>
</organism>
<accession>A0A177DCI5</accession>
<dbReference type="PANTHER" id="PTHR42085">
    <property type="entry name" value="F-BOX DOMAIN-CONTAINING PROTEIN"/>
    <property type="match status" value="1"/>
</dbReference>
<dbReference type="RefSeq" id="XP_018382679.1">
    <property type="nucleotide sequence ID" value="XM_018528736.1"/>
</dbReference>
<dbReference type="AlphaFoldDB" id="A0A177DCI5"/>
<dbReference type="InterPro" id="IPR038883">
    <property type="entry name" value="AN11006-like"/>
</dbReference>
<dbReference type="VEuPathDB" id="FungiDB:CC77DRAFT_1064512"/>
<evidence type="ECO:0000313" key="2">
    <source>
        <dbReference type="Proteomes" id="UP000077248"/>
    </source>
</evidence>
<proteinExistence type="predicted"/>
<protein>
    <submittedName>
        <fullName evidence="1">Uncharacterized protein</fullName>
    </submittedName>
</protein>
<dbReference type="EMBL" id="KV441487">
    <property type="protein sequence ID" value="OAG17258.1"/>
    <property type="molecule type" value="Genomic_DNA"/>
</dbReference>
<sequence length="409" mass="46964">MLSGTAFSRDRSPPEPGMDYVDYIKSRERLAALEANHMPDFWSMKNVDLQKAMKVLKLVGNGNKAFMVDKLEHHFRKMRWQHQKQLWDQAQSFIRERPELMLTSKVKSEPSRKCFMDLPPEIRDMIYELALFDPPYITPNSVTGRGAGDDHHSAGVLKITGKITGDAGRFSPVRSWDYTLMHLAELRVDRTISLLHVVGALNKQIRQEVQGFFWSHTRVQLQFGQPGPLFFGICKFLRKIGPLGRSSLAGLNVDRIATDDQHQNYRAMIKLLGECKKLKNLTLYMPIGSMLGSADRNAIRGFFLRDQPLNSPSVKSLVDVLGKTPTLRSVQLHMIFSINGKFHCFDHDDMFAKFAFSGAREALLVQELRKRVTDCPRHQDARFEVISTRKKTLDYEEWKKLTPRDSGIW</sequence>
<name>A0A177DCI5_ALTAL</name>
<dbReference type="GeneID" id="29114330"/>
<keyword evidence="2" id="KW-1185">Reference proteome</keyword>